<dbReference type="Proteomes" id="UP000009192">
    <property type="component" value="Unassembled WGS sequence"/>
</dbReference>
<proteinExistence type="predicted"/>
<evidence type="ECO:0000313" key="2">
    <source>
        <dbReference type="EMBL" id="KRG02956.1"/>
    </source>
</evidence>
<gene>
    <name evidence="2" type="primary">Dmoj\GI12869</name>
    <name evidence="2" type="ORF">Dmoj_GI12869</name>
</gene>
<reference evidence="2 3" key="1">
    <citation type="journal article" date="2007" name="Nature">
        <title>Evolution of genes and genomes on the Drosophila phylogeny.</title>
        <authorList>
            <consortium name="Drosophila 12 Genomes Consortium"/>
            <person name="Clark A.G."/>
            <person name="Eisen M.B."/>
            <person name="Smith D.R."/>
            <person name="Bergman C.M."/>
            <person name="Oliver B."/>
            <person name="Markow T.A."/>
            <person name="Kaufman T.C."/>
            <person name="Kellis M."/>
            <person name="Gelbart W."/>
            <person name="Iyer V.N."/>
            <person name="Pollard D.A."/>
            <person name="Sackton T.B."/>
            <person name="Larracuente A.M."/>
            <person name="Singh N.D."/>
            <person name="Abad J.P."/>
            <person name="Abt D.N."/>
            <person name="Adryan B."/>
            <person name="Aguade M."/>
            <person name="Akashi H."/>
            <person name="Anderson W.W."/>
            <person name="Aquadro C.F."/>
            <person name="Ardell D.H."/>
            <person name="Arguello R."/>
            <person name="Artieri C.G."/>
            <person name="Barbash D.A."/>
            <person name="Barker D."/>
            <person name="Barsanti P."/>
            <person name="Batterham P."/>
            <person name="Batzoglou S."/>
            <person name="Begun D."/>
            <person name="Bhutkar A."/>
            <person name="Blanco E."/>
            <person name="Bosak S.A."/>
            <person name="Bradley R.K."/>
            <person name="Brand A.D."/>
            <person name="Brent M.R."/>
            <person name="Brooks A.N."/>
            <person name="Brown R.H."/>
            <person name="Butlin R.K."/>
            <person name="Caggese C."/>
            <person name="Calvi B.R."/>
            <person name="Bernardo de Carvalho A."/>
            <person name="Caspi A."/>
            <person name="Castrezana S."/>
            <person name="Celniker S.E."/>
            <person name="Chang J.L."/>
            <person name="Chapple C."/>
            <person name="Chatterji S."/>
            <person name="Chinwalla A."/>
            <person name="Civetta A."/>
            <person name="Clifton S.W."/>
            <person name="Comeron J.M."/>
            <person name="Costello J.C."/>
            <person name="Coyne J.A."/>
            <person name="Daub J."/>
            <person name="David R.G."/>
            <person name="Delcher A.L."/>
            <person name="Delehaunty K."/>
            <person name="Do C.B."/>
            <person name="Ebling H."/>
            <person name="Edwards K."/>
            <person name="Eickbush T."/>
            <person name="Evans J.D."/>
            <person name="Filipski A."/>
            <person name="Findeiss S."/>
            <person name="Freyhult E."/>
            <person name="Fulton L."/>
            <person name="Fulton R."/>
            <person name="Garcia A.C."/>
            <person name="Gardiner A."/>
            <person name="Garfield D.A."/>
            <person name="Garvin B.E."/>
            <person name="Gibson G."/>
            <person name="Gilbert D."/>
            <person name="Gnerre S."/>
            <person name="Godfrey J."/>
            <person name="Good R."/>
            <person name="Gotea V."/>
            <person name="Gravely B."/>
            <person name="Greenberg A.J."/>
            <person name="Griffiths-Jones S."/>
            <person name="Gross S."/>
            <person name="Guigo R."/>
            <person name="Gustafson E.A."/>
            <person name="Haerty W."/>
            <person name="Hahn M.W."/>
            <person name="Halligan D.L."/>
            <person name="Halpern A.L."/>
            <person name="Halter G.M."/>
            <person name="Han M.V."/>
            <person name="Heger A."/>
            <person name="Hillier L."/>
            <person name="Hinrichs A.S."/>
            <person name="Holmes I."/>
            <person name="Hoskins R.A."/>
            <person name="Hubisz M.J."/>
            <person name="Hultmark D."/>
            <person name="Huntley M.A."/>
            <person name="Jaffe D.B."/>
            <person name="Jagadeeshan S."/>
            <person name="Jeck W.R."/>
            <person name="Johnson J."/>
            <person name="Jones C.D."/>
            <person name="Jordan W.C."/>
            <person name="Karpen G.H."/>
            <person name="Kataoka E."/>
            <person name="Keightley P.D."/>
            <person name="Kheradpour P."/>
            <person name="Kirkness E.F."/>
            <person name="Koerich L.B."/>
            <person name="Kristiansen K."/>
            <person name="Kudrna D."/>
            <person name="Kulathinal R.J."/>
            <person name="Kumar S."/>
            <person name="Kwok R."/>
            <person name="Lander E."/>
            <person name="Langley C.H."/>
            <person name="Lapoint R."/>
            <person name="Lazzaro B.P."/>
            <person name="Lee S.J."/>
            <person name="Levesque L."/>
            <person name="Li R."/>
            <person name="Lin C.F."/>
            <person name="Lin M.F."/>
            <person name="Lindblad-Toh K."/>
            <person name="Llopart A."/>
            <person name="Long M."/>
            <person name="Low L."/>
            <person name="Lozovsky E."/>
            <person name="Lu J."/>
            <person name="Luo M."/>
            <person name="Machado C.A."/>
            <person name="Makalowski W."/>
            <person name="Marzo M."/>
            <person name="Matsuda M."/>
            <person name="Matzkin L."/>
            <person name="McAllister B."/>
            <person name="McBride C.S."/>
            <person name="McKernan B."/>
            <person name="McKernan K."/>
            <person name="Mendez-Lago M."/>
            <person name="Minx P."/>
            <person name="Mollenhauer M.U."/>
            <person name="Montooth K."/>
            <person name="Mount S.M."/>
            <person name="Mu X."/>
            <person name="Myers E."/>
            <person name="Negre B."/>
            <person name="Newfeld S."/>
            <person name="Nielsen R."/>
            <person name="Noor M.A."/>
            <person name="O'Grady P."/>
            <person name="Pachter L."/>
            <person name="Papaceit M."/>
            <person name="Parisi M.J."/>
            <person name="Parisi M."/>
            <person name="Parts L."/>
            <person name="Pedersen J.S."/>
            <person name="Pesole G."/>
            <person name="Phillippy A.M."/>
            <person name="Ponting C.P."/>
            <person name="Pop M."/>
            <person name="Porcelli D."/>
            <person name="Powell J.R."/>
            <person name="Prohaska S."/>
            <person name="Pruitt K."/>
            <person name="Puig M."/>
            <person name="Quesneville H."/>
            <person name="Ram K.R."/>
            <person name="Rand D."/>
            <person name="Rasmussen M.D."/>
            <person name="Reed L.K."/>
            <person name="Reenan R."/>
            <person name="Reily A."/>
            <person name="Remington K.A."/>
            <person name="Rieger T.T."/>
            <person name="Ritchie M.G."/>
            <person name="Robin C."/>
            <person name="Rogers Y.H."/>
            <person name="Rohde C."/>
            <person name="Rozas J."/>
            <person name="Rubenfield M.J."/>
            <person name="Ruiz A."/>
            <person name="Russo S."/>
            <person name="Salzberg S.L."/>
            <person name="Sanchez-Gracia A."/>
            <person name="Saranga D.J."/>
            <person name="Sato H."/>
            <person name="Schaeffer S.W."/>
            <person name="Schatz M.C."/>
            <person name="Schlenke T."/>
            <person name="Schwartz R."/>
            <person name="Segarra C."/>
            <person name="Singh R.S."/>
            <person name="Sirot L."/>
            <person name="Sirota M."/>
            <person name="Sisneros N.B."/>
            <person name="Smith C.D."/>
            <person name="Smith T.F."/>
            <person name="Spieth J."/>
            <person name="Stage D.E."/>
            <person name="Stark A."/>
            <person name="Stephan W."/>
            <person name="Strausberg R.L."/>
            <person name="Strempel S."/>
            <person name="Sturgill D."/>
            <person name="Sutton G."/>
            <person name="Sutton G.G."/>
            <person name="Tao W."/>
            <person name="Teichmann S."/>
            <person name="Tobari Y.N."/>
            <person name="Tomimura Y."/>
            <person name="Tsolas J.M."/>
            <person name="Valente V.L."/>
            <person name="Venter E."/>
            <person name="Venter J.C."/>
            <person name="Vicario S."/>
            <person name="Vieira F.G."/>
            <person name="Vilella A.J."/>
            <person name="Villasante A."/>
            <person name="Walenz B."/>
            <person name="Wang J."/>
            <person name="Wasserman M."/>
            <person name="Watts T."/>
            <person name="Wilson D."/>
            <person name="Wilson R.K."/>
            <person name="Wing R.A."/>
            <person name="Wolfner M.F."/>
            <person name="Wong A."/>
            <person name="Wong G.K."/>
            <person name="Wu C.I."/>
            <person name="Wu G."/>
            <person name="Yamamoto D."/>
            <person name="Yang H.P."/>
            <person name="Yang S.P."/>
            <person name="Yorke J.A."/>
            <person name="Yoshida K."/>
            <person name="Zdobnov E."/>
            <person name="Zhang P."/>
            <person name="Zhang Y."/>
            <person name="Zimin A.V."/>
            <person name="Baldwin J."/>
            <person name="Abdouelleil A."/>
            <person name="Abdulkadir J."/>
            <person name="Abebe A."/>
            <person name="Abera B."/>
            <person name="Abreu J."/>
            <person name="Acer S.C."/>
            <person name="Aftuck L."/>
            <person name="Alexander A."/>
            <person name="An P."/>
            <person name="Anderson E."/>
            <person name="Anderson S."/>
            <person name="Arachi H."/>
            <person name="Azer M."/>
            <person name="Bachantsang P."/>
            <person name="Barry A."/>
            <person name="Bayul T."/>
            <person name="Berlin A."/>
            <person name="Bessette D."/>
            <person name="Bloom T."/>
            <person name="Blye J."/>
            <person name="Boguslavskiy L."/>
            <person name="Bonnet C."/>
            <person name="Boukhgalter B."/>
            <person name="Bourzgui I."/>
            <person name="Brown A."/>
            <person name="Cahill P."/>
            <person name="Channer S."/>
            <person name="Cheshatsang Y."/>
            <person name="Chuda L."/>
            <person name="Citroen M."/>
            <person name="Collymore A."/>
            <person name="Cooke P."/>
            <person name="Costello M."/>
            <person name="D'Aco K."/>
            <person name="Daza R."/>
            <person name="De Haan G."/>
            <person name="DeGray S."/>
            <person name="DeMaso C."/>
            <person name="Dhargay N."/>
            <person name="Dooley K."/>
            <person name="Dooley E."/>
            <person name="Doricent M."/>
            <person name="Dorje P."/>
            <person name="Dorjee K."/>
            <person name="Dupes A."/>
            <person name="Elong R."/>
            <person name="Falk J."/>
            <person name="Farina A."/>
            <person name="Faro S."/>
            <person name="Ferguson D."/>
            <person name="Fisher S."/>
            <person name="Foley C.D."/>
            <person name="Franke A."/>
            <person name="Friedrich D."/>
            <person name="Gadbois L."/>
            <person name="Gearin G."/>
            <person name="Gearin C.R."/>
            <person name="Giannoukos G."/>
            <person name="Goode T."/>
            <person name="Graham J."/>
            <person name="Grandbois E."/>
            <person name="Grewal S."/>
            <person name="Gyaltsen K."/>
            <person name="Hafez N."/>
            <person name="Hagos B."/>
            <person name="Hall J."/>
            <person name="Henson C."/>
            <person name="Hollinger A."/>
            <person name="Honan T."/>
            <person name="Huard M.D."/>
            <person name="Hughes L."/>
            <person name="Hurhula B."/>
            <person name="Husby M.E."/>
            <person name="Kamat A."/>
            <person name="Kanga B."/>
            <person name="Kashin S."/>
            <person name="Khazanovich D."/>
            <person name="Kisner P."/>
            <person name="Lance K."/>
            <person name="Lara M."/>
            <person name="Lee W."/>
            <person name="Lennon N."/>
            <person name="Letendre F."/>
            <person name="LeVine R."/>
            <person name="Lipovsky A."/>
            <person name="Liu X."/>
            <person name="Liu J."/>
            <person name="Liu S."/>
            <person name="Lokyitsang T."/>
            <person name="Lokyitsang Y."/>
            <person name="Lubonja R."/>
            <person name="Lui A."/>
            <person name="MacDonald P."/>
            <person name="Magnisalis V."/>
            <person name="Maru K."/>
            <person name="Matthews C."/>
            <person name="McCusker W."/>
            <person name="McDonough S."/>
            <person name="Mehta T."/>
            <person name="Meldrim J."/>
            <person name="Meneus L."/>
            <person name="Mihai O."/>
            <person name="Mihalev A."/>
            <person name="Mihova T."/>
            <person name="Mittelman R."/>
            <person name="Mlenga V."/>
            <person name="Montmayeur A."/>
            <person name="Mulrain L."/>
            <person name="Navidi A."/>
            <person name="Naylor J."/>
            <person name="Negash T."/>
            <person name="Nguyen T."/>
            <person name="Nguyen N."/>
            <person name="Nicol R."/>
            <person name="Norbu C."/>
            <person name="Norbu N."/>
            <person name="Novod N."/>
            <person name="O'Neill B."/>
            <person name="Osman S."/>
            <person name="Markiewicz E."/>
            <person name="Oyono O.L."/>
            <person name="Patti C."/>
            <person name="Phunkhang P."/>
            <person name="Pierre F."/>
            <person name="Priest M."/>
            <person name="Raghuraman S."/>
            <person name="Rege F."/>
            <person name="Reyes R."/>
            <person name="Rise C."/>
            <person name="Rogov P."/>
            <person name="Ross K."/>
            <person name="Ryan E."/>
            <person name="Settipalli S."/>
            <person name="Shea T."/>
            <person name="Sherpa N."/>
            <person name="Shi L."/>
            <person name="Shih D."/>
            <person name="Sparrow T."/>
            <person name="Spaulding J."/>
            <person name="Stalker J."/>
            <person name="Stange-Thomann N."/>
            <person name="Stavropoulos S."/>
            <person name="Stone C."/>
            <person name="Strader C."/>
            <person name="Tesfaye S."/>
            <person name="Thomson T."/>
            <person name="Thoulutsang Y."/>
            <person name="Thoulutsang D."/>
            <person name="Topham K."/>
            <person name="Topping I."/>
            <person name="Tsamla T."/>
            <person name="Vassiliev H."/>
            <person name="Vo A."/>
            <person name="Wangchuk T."/>
            <person name="Wangdi T."/>
            <person name="Weiand M."/>
            <person name="Wilkinson J."/>
            <person name="Wilson A."/>
            <person name="Yadav S."/>
            <person name="Young G."/>
            <person name="Yu Q."/>
            <person name="Zembek L."/>
            <person name="Zhong D."/>
            <person name="Zimmer A."/>
            <person name="Zwirko Z."/>
            <person name="Jaffe D.B."/>
            <person name="Alvarez P."/>
            <person name="Brockman W."/>
            <person name="Butler J."/>
            <person name="Chin C."/>
            <person name="Gnerre S."/>
            <person name="Grabherr M."/>
            <person name="Kleber M."/>
            <person name="Mauceli E."/>
            <person name="MacCallum I."/>
        </authorList>
    </citation>
    <scope>NUCLEOTIDE SEQUENCE [LARGE SCALE GENOMIC DNA]</scope>
    <source>
        <strain evidence="3">Tucson 15081-1352.22</strain>
    </source>
</reference>
<keyword evidence="3" id="KW-1185">Reference proteome</keyword>
<feature type="compositionally biased region" description="Low complexity" evidence="1">
    <location>
        <begin position="115"/>
        <end position="127"/>
    </location>
</feature>
<feature type="compositionally biased region" description="Acidic residues" evidence="1">
    <location>
        <begin position="78"/>
        <end position="110"/>
    </location>
</feature>
<feature type="region of interest" description="Disordered" evidence="1">
    <location>
        <begin position="71"/>
        <end position="131"/>
    </location>
</feature>
<evidence type="ECO:0000313" key="3">
    <source>
        <dbReference type="Proteomes" id="UP000009192"/>
    </source>
</evidence>
<dbReference type="AlphaFoldDB" id="A0A0Q9X4L3"/>
<protein>
    <submittedName>
        <fullName evidence="2">Uncharacterized protein, isoform B</fullName>
    </submittedName>
</protein>
<evidence type="ECO:0000256" key="1">
    <source>
        <dbReference type="SAM" id="MobiDB-lite"/>
    </source>
</evidence>
<organism evidence="2 3">
    <name type="scientific">Drosophila mojavensis</name>
    <name type="common">Fruit fly</name>
    <dbReference type="NCBI Taxonomy" id="7230"/>
    <lineage>
        <taxon>Eukaryota</taxon>
        <taxon>Metazoa</taxon>
        <taxon>Ecdysozoa</taxon>
        <taxon>Arthropoda</taxon>
        <taxon>Hexapoda</taxon>
        <taxon>Insecta</taxon>
        <taxon>Pterygota</taxon>
        <taxon>Neoptera</taxon>
        <taxon>Endopterygota</taxon>
        <taxon>Diptera</taxon>
        <taxon>Brachycera</taxon>
        <taxon>Muscomorpha</taxon>
        <taxon>Ephydroidea</taxon>
        <taxon>Drosophilidae</taxon>
        <taxon>Drosophila</taxon>
    </lineage>
</organism>
<name>A0A0Q9X4L3_DROMO</name>
<dbReference type="EMBL" id="CH933807">
    <property type="protein sequence ID" value="KRG02956.1"/>
    <property type="molecule type" value="Genomic_DNA"/>
</dbReference>
<sequence length="179" mass="20338">MGAEQSALLACTQTGKPESPLNLENSKQFFQLYFDRMPEPKTGPVTEALLHLIMNAPHPNLVEFRERANWANQQEQDSGYENDELEMEESSEADEEEQDIDMISVEEEQTVDQLSESGMSTASSSTTYDNRNIDESNVQLIPLEFVNLQPFESPNIDDPQLEFEKEFIISIADLNEELS</sequence>
<dbReference type="OrthoDB" id="7864272at2759"/>
<dbReference type="InParanoid" id="A0A0Q9X4L3"/>
<accession>A0A0Q9X4L3</accession>